<feature type="non-terminal residue" evidence="4">
    <location>
        <position position="157"/>
    </location>
</feature>
<evidence type="ECO:0000313" key="4">
    <source>
        <dbReference type="EMBL" id="EEU33419.1"/>
    </source>
</evidence>
<dbReference type="Pfam" id="PF02838">
    <property type="entry name" value="Glyco_hydro_20b"/>
    <property type="match status" value="1"/>
</dbReference>
<dbReference type="eggNOG" id="KOG2499">
    <property type="taxonomic scope" value="Eukaryota"/>
</dbReference>
<feature type="domain" description="Beta-hexosaminidase bacterial type N-terminal" evidence="3">
    <location>
        <begin position="48"/>
        <end position="146"/>
    </location>
</feature>
<keyword evidence="2" id="KW-0326">Glycosidase</keyword>
<dbReference type="InterPro" id="IPR029018">
    <property type="entry name" value="Hex-like_dom2"/>
</dbReference>
<dbReference type="OMA" id="TTRGIMV"/>
<dbReference type="EMBL" id="GG699064">
    <property type="protein sequence ID" value="EEU33419.1"/>
    <property type="molecule type" value="Genomic_DNA"/>
</dbReference>
<accession>C7ZRD8</accession>
<reference evidence="4 5" key="1">
    <citation type="journal article" date="2009" name="PLoS Genet.">
        <title>The genome of Nectria haematococca: contribution of supernumerary chromosomes to gene expansion.</title>
        <authorList>
            <person name="Coleman J.J."/>
            <person name="Rounsley S.D."/>
            <person name="Rodriguez-Carres M."/>
            <person name="Kuo A."/>
            <person name="Wasmann C.C."/>
            <person name="Grimwood J."/>
            <person name="Schmutz J."/>
            <person name="Taga M."/>
            <person name="White G.J."/>
            <person name="Zhou S."/>
            <person name="Schwartz D.C."/>
            <person name="Freitag M."/>
            <person name="Ma L.J."/>
            <person name="Danchin E.G."/>
            <person name="Henrissat B."/>
            <person name="Coutinho P.M."/>
            <person name="Nelson D.R."/>
            <person name="Straney D."/>
            <person name="Napoli C.A."/>
            <person name="Barker B.M."/>
            <person name="Gribskov M."/>
            <person name="Rep M."/>
            <person name="Kroken S."/>
            <person name="Molnar I."/>
            <person name="Rensing C."/>
            <person name="Kennell J.C."/>
            <person name="Zamora J."/>
            <person name="Farman M.L."/>
            <person name="Selker E.U."/>
            <person name="Salamov A."/>
            <person name="Shapiro H."/>
            <person name="Pangilinan J."/>
            <person name="Lindquist E."/>
            <person name="Lamers C."/>
            <person name="Grigoriev I.V."/>
            <person name="Geiser D.M."/>
            <person name="Covert S.F."/>
            <person name="Temporini E."/>
            <person name="Vanetten H.D."/>
        </authorList>
    </citation>
    <scope>NUCLEOTIDE SEQUENCE [LARGE SCALE GENOMIC DNA]</scope>
    <source>
        <strain evidence="5">ATCC MYA-4622 / CBS 123669 / FGSC 9596 / NRRL 45880 / 77-13-4</strain>
    </source>
</reference>
<evidence type="ECO:0000313" key="5">
    <source>
        <dbReference type="Proteomes" id="UP000005206"/>
    </source>
</evidence>
<dbReference type="SUPFAM" id="SSF55545">
    <property type="entry name" value="beta-N-acetylhexosaminidase-like domain"/>
    <property type="match status" value="1"/>
</dbReference>
<evidence type="ECO:0000256" key="2">
    <source>
        <dbReference type="ARBA" id="ARBA00023295"/>
    </source>
</evidence>
<dbReference type="KEGG" id="nhe:NECHADRAFT_19581"/>
<keyword evidence="1" id="KW-0378">Hydrolase</keyword>
<dbReference type="Proteomes" id="UP000005206">
    <property type="component" value="Unassembled WGS sequence"/>
</dbReference>
<evidence type="ECO:0000259" key="3">
    <source>
        <dbReference type="Pfam" id="PF02838"/>
    </source>
</evidence>
<dbReference type="GeneID" id="9666656"/>
<dbReference type="InterPro" id="IPR015882">
    <property type="entry name" value="HEX_bac_N"/>
</dbReference>
<dbReference type="InParanoid" id="C7ZRD8"/>
<dbReference type="AlphaFoldDB" id="C7ZRD8"/>
<sequence>TRLLTVPSVPFQSHGDGSYSGNDLKTIIVDSRYASSVDKTGQTLIPPTLKRFAQTFQDDLASLLNSRPRLIQGRKAEKNSIFITIDEKGLYLDAAKRHTSEGYTLKVDKNGISLIGASPLGAWWGTRTILQALALRGRLPFGSTTDAPGWGQRGIMV</sequence>
<protein>
    <recommendedName>
        <fullName evidence="3">Beta-hexosaminidase bacterial type N-terminal domain-containing protein</fullName>
    </recommendedName>
</protein>
<dbReference type="OrthoDB" id="428480at2759"/>
<dbReference type="VEuPathDB" id="FungiDB:NECHADRAFT_19581"/>
<evidence type="ECO:0000256" key="1">
    <source>
        <dbReference type="ARBA" id="ARBA00022801"/>
    </source>
</evidence>
<dbReference type="HOGENOM" id="CLU_1682122_0_0_1"/>
<proteinExistence type="predicted"/>
<dbReference type="RefSeq" id="XP_003039132.1">
    <property type="nucleotide sequence ID" value="XM_003039086.1"/>
</dbReference>
<feature type="non-terminal residue" evidence="4">
    <location>
        <position position="1"/>
    </location>
</feature>
<dbReference type="Gene3D" id="3.30.379.10">
    <property type="entry name" value="Chitobiase/beta-hexosaminidase domain 2-like"/>
    <property type="match status" value="1"/>
</dbReference>
<keyword evidence="5" id="KW-1185">Reference proteome</keyword>
<organism evidence="4 5">
    <name type="scientific">Fusarium vanettenii (strain ATCC MYA-4622 / CBS 123669 / FGSC 9596 / NRRL 45880 / 77-13-4)</name>
    <name type="common">Fusarium solani subsp. pisi</name>
    <dbReference type="NCBI Taxonomy" id="660122"/>
    <lineage>
        <taxon>Eukaryota</taxon>
        <taxon>Fungi</taxon>
        <taxon>Dikarya</taxon>
        <taxon>Ascomycota</taxon>
        <taxon>Pezizomycotina</taxon>
        <taxon>Sordariomycetes</taxon>
        <taxon>Hypocreomycetidae</taxon>
        <taxon>Hypocreales</taxon>
        <taxon>Nectriaceae</taxon>
        <taxon>Fusarium</taxon>
        <taxon>Fusarium solani species complex</taxon>
        <taxon>Fusarium vanettenii</taxon>
    </lineage>
</organism>
<dbReference type="STRING" id="660122.C7ZRD8"/>
<dbReference type="GO" id="GO:0016798">
    <property type="term" value="F:hydrolase activity, acting on glycosyl bonds"/>
    <property type="evidence" value="ECO:0007669"/>
    <property type="project" value="UniProtKB-KW"/>
</dbReference>
<gene>
    <name evidence="4" type="ORF">NECHADRAFT_19581</name>
</gene>
<name>C7ZRD8_FUSV7</name>